<evidence type="ECO:0000313" key="1">
    <source>
        <dbReference type="EMBL" id="SEM01189.1"/>
    </source>
</evidence>
<reference evidence="2" key="1">
    <citation type="submission" date="2016-10" db="EMBL/GenBank/DDBJ databases">
        <authorList>
            <person name="Varghese N."/>
            <person name="Submissions S."/>
        </authorList>
    </citation>
    <scope>NUCLEOTIDE SEQUENCE [LARGE SCALE GENOMIC DNA]</scope>
    <source>
        <strain evidence="2">CGMCC 1.9150</strain>
    </source>
</reference>
<dbReference type="Proteomes" id="UP000198807">
    <property type="component" value="Unassembled WGS sequence"/>
</dbReference>
<organism evidence="1 2">
    <name type="scientific">Halomonas daqiaonensis</name>
    <dbReference type="NCBI Taxonomy" id="650850"/>
    <lineage>
        <taxon>Bacteria</taxon>
        <taxon>Pseudomonadati</taxon>
        <taxon>Pseudomonadota</taxon>
        <taxon>Gammaproteobacteria</taxon>
        <taxon>Oceanospirillales</taxon>
        <taxon>Halomonadaceae</taxon>
        <taxon>Halomonas</taxon>
    </lineage>
</organism>
<evidence type="ECO:0000313" key="2">
    <source>
        <dbReference type="Proteomes" id="UP000198807"/>
    </source>
</evidence>
<proteinExistence type="predicted"/>
<protein>
    <submittedName>
        <fullName evidence="1">Uncharacterized protein</fullName>
    </submittedName>
</protein>
<dbReference type="AlphaFoldDB" id="A0A1H7UWS4"/>
<accession>A0A1H7UWS4</accession>
<name>A0A1H7UWS4_9GAMM</name>
<sequence length="74" mass="8439">MRFKRPLTVGVKRILWILSRNASIRVELDGQRITSDRGALPLHAFSLVTNLSKFEWPPEKDTPSVVALKPTRAR</sequence>
<dbReference type="EMBL" id="FOBC01000022">
    <property type="protein sequence ID" value="SEM01189.1"/>
    <property type="molecule type" value="Genomic_DNA"/>
</dbReference>
<gene>
    <name evidence="1" type="ORF">SAMN04488129_1226</name>
</gene>
<keyword evidence="2" id="KW-1185">Reference proteome</keyword>